<dbReference type="AlphaFoldDB" id="A0A916Y4B9"/>
<feature type="compositionally biased region" description="Acidic residues" evidence="1">
    <location>
        <begin position="40"/>
        <end position="52"/>
    </location>
</feature>
<protein>
    <submittedName>
        <fullName evidence="2">Uncharacterized protein</fullName>
    </submittedName>
</protein>
<reference evidence="2" key="2">
    <citation type="submission" date="2020-09" db="EMBL/GenBank/DDBJ databases">
        <authorList>
            <person name="Sun Q."/>
            <person name="Zhou Y."/>
        </authorList>
    </citation>
    <scope>NUCLEOTIDE SEQUENCE</scope>
    <source>
        <strain evidence="2">CGMCC 1.15493</strain>
    </source>
</reference>
<accession>A0A916Y4B9</accession>
<reference evidence="2" key="1">
    <citation type="journal article" date="2014" name="Int. J. Syst. Evol. Microbiol.">
        <title>Complete genome sequence of Corynebacterium casei LMG S-19264T (=DSM 44701T), isolated from a smear-ripened cheese.</title>
        <authorList>
            <consortium name="US DOE Joint Genome Institute (JGI-PGF)"/>
            <person name="Walter F."/>
            <person name="Albersmeier A."/>
            <person name="Kalinowski J."/>
            <person name="Ruckert C."/>
        </authorList>
    </citation>
    <scope>NUCLEOTIDE SEQUENCE</scope>
    <source>
        <strain evidence="2">CGMCC 1.15493</strain>
    </source>
</reference>
<feature type="compositionally biased region" description="Basic and acidic residues" evidence="1">
    <location>
        <begin position="30"/>
        <end position="39"/>
    </location>
</feature>
<evidence type="ECO:0000313" key="3">
    <source>
        <dbReference type="Proteomes" id="UP000613160"/>
    </source>
</evidence>
<comment type="caution">
    <text evidence="2">The sequence shown here is derived from an EMBL/GenBank/DDBJ whole genome shotgun (WGS) entry which is preliminary data.</text>
</comment>
<name>A0A916Y4B9_9HYPH</name>
<organism evidence="2 3">
    <name type="scientific">Aureimonas glaciei</name>
    <dbReference type="NCBI Taxonomy" id="1776957"/>
    <lineage>
        <taxon>Bacteria</taxon>
        <taxon>Pseudomonadati</taxon>
        <taxon>Pseudomonadota</taxon>
        <taxon>Alphaproteobacteria</taxon>
        <taxon>Hyphomicrobiales</taxon>
        <taxon>Aurantimonadaceae</taxon>
        <taxon>Aureimonas</taxon>
    </lineage>
</organism>
<evidence type="ECO:0000313" key="2">
    <source>
        <dbReference type="EMBL" id="GGD30729.1"/>
    </source>
</evidence>
<keyword evidence="3" id="KW-1185">Reference proteome</keyword>
<dbReference type="Proteomes" id="UP000613160">
    <property type="component" value="Unassembled WGS sequence"/>
</dbReference>
<feature type="region of interest" description="Disordered" evidence="1">
    <location>
        <begin position="30"/>
        <end position="52"/>
    </location>
</feature>
<dbReference type="EMBL" id="BMJJ01000009">
    <property type="protein sequence ID" value="GGD30729.1"/>
    <property type="molecule type" value="Genomic_DNA"/>
</dbReference>
<evidence type="ECO:0000256" key="1">
    <source>
        <dbReference type="SAM" id="MobiDB-lite"/>
    </source>
</evidence>
<sequence length="52" mass="5871">MMGMSPNDIDACSIWQFQSAADGYRRANMTEEERARELTPDDVDELSEMIGS</sequence>
<proteinExistence type="predicted"/>
<gene>
    <name evidence="2" type="ORF">GCM10011335_37220</name>
</gene>